<dbReference type="GO" id="GO:0003755">
    <property type="term" value="F:peptidyl-prolyl cis-trans isomerase activity"/>
    <property type="evidence" value="ECO:0007669"/>
    <property type="project" value="UniProtKB-UniRule"/>
</dbReference>
<dbReference type="GO" id="GO:0042026">
    <property type="term" value="P:protein refolding"/>
    <property type="evidence" value="ECO:0007669"/>
    <property type="project" value="UniProtKB-ARBA"/>
</dbReference>
<dbReference type="Gene3D" id="3.10.50.40">
    <property type="match status" value="1"/>
</dbReference>
<evidence type="ECO:0000256" key="3">
    <source>
        <dbReference type="ARBA" id="ARBA00006577"/>
    </source>
</evidence>
<name>A0A1N6GL97_9BACT</name>
<evidence type="ECO:0000256" key="10">
    <source>
        <dbReference type="RuleBase" id="RU003915"/>
    </source>
</evidence>
<comment type="catalytic activity">
    <reaction evidence="1 9 10">
        <text>[protein]-peptidylproline (omega=180) = [protein]-peptidylproline (omega=0)</text>
        <dbReference type="Rhea" id="RHEA:16237"/>
        <dbReference type="Rhea" id="RHEA-COMP:10747"/>
        <dbReference type="Rhea" id="RHEA-COMP:10748"/>
        <dbReference type="ChEBI" id="CHEBI:83833"/>
        <dbReference type="ChEBI" id="CHEBI:83834"/>
        <dbReference type="EC" id="5.2.1.8"/>
    </reaction>
</comment>
<evidence type="ECO:0000256" key="9">
    <source>
        <dbReference type="PROSITE-ProRule" id="PRU00277"/>
    </source>
</evidence>
<dbReference type="RefSeq" id="WP_074226082.1">
    <property type="nucleotide sequence ID" value="NZ_FSRC01000002.1"/>
</dbReference>
<accession>A0A1N6GL97</accession>
<evidence type="ECO:0000256" key="6">
    <source>
        <dbReference type="ARBA" id="ARBA00023186"/>
    </source>
</evidence>
<evidence type="ECO:0000256" key="7">
    <source>
        <dbReference type="ARBA" id="ARBA00023235"/>
    </source>
</evidence>
<comment type="similarity">
    <text evidence="3 10">Belongs to the FKBP-type PPIase family.</text>
</comment>
<keyword evidence="5 9" id="KW-0697">Rotamase</keyword>
<dbReference type="PANTHER" id="PTHR47861:SF3">
    <property type="entry name" value="FKBP-TYPE PEPTIDYL-PROLYL CIS-TRANS ISOMERASE SLYD"/>
    <property type="match status" value="1"/>
</dbReference>
<dbReference type="EMBL" id="FSRC01000002">
    <property type="protein sequence ID" value="SIO08303.1"/>
    <property type="molecule type" value="Genomic_DNA"/>
</dbReference>
<evidence type="ECO:0000256" key="4">
    <source>
        <dbReference type="ARBA" id="ARBA00022490"/>
    </source>
</evidence>
<sequence length="171" mass="19181">MVVEKNKVVGIAYQLKVDDGESGMVDFEHVPENQPFLFLFGAGAVFPKFEEALAGKSVGDEFSVFIDFENAYGDYYEERKTIIPKANFKKDGKKQNEMLKVGAVIPMQDDKGNQIKGEITKIDYMGVHMDFNPPLAAHDLQFDGKIISIRDAQPEEIDHGHVHGPDGHHHH</sequence>
<dbReference type="EC" id="5.2.1.8" evidence="10"/>
<dbReference type="Pfam" id="PF00254">
    <property type="entry name" value="FKBP_C"/>
    <property type="match status" value="1"/>
</dbReference>
<reference evidence="13" key="1">
    <citation type="submission" date="2016-11" db="EMBL/GenBank/DDBJ databases">
        <authorList>
            <person name="Varghese N."/>
            <person name="Submissions S."/>
        </authorList>
    </citation>
    <scope>NUCLEOTIDE SEQUENCE [LARGE SCALE GENOMIC DNA]</scope>
    <source>
        <strain evidence="13">DSM 15292</strain>
    </source>
</reference>
<keyword evidence="7 9" id="KW-0413">Isomerase</keyword>
<feature type="domain" description="PPIase FKBP-type" evidence="11">
    <location>
        <begin position="6"/>
        <end position="84"/>
    </location>
</feature>
<evidence type="ECO:0000256" key="2">
    <source>
        <dbReference type="ARBA" id="ARBA00004496"/>
    </source>
</evidence>
<dbReference type="AlphaFoldDB" id="A0A1N6GL97"/>
<dbReference type="InterPro" id="IPR046357">
    <property type="entry name" value="PPIase_dom_sf"/>
</dbReference>
<keyword evidence="13" id="KW-1185">Reference proteome</keyword>
<dbReference type="OrthoDB" id="9808891at2"/>
<protein>
    <recommendedName>
        <fullName evidence="10">Peptidyl-prolyl cis-trans isomerase</fullName>
        <ecNumber evidence="10">5.2.1.8</ecNumber>
    </recommendedName>
</protein>
<evidence type="ECO:0000259" key="11">
    <source>
        <dbReference type="PROSITE" id="PS50059"/>
    </source>
</evidence>
<dbReference type="GO" id="GO:0005737">
    <property type="term" value="C:cytoplasm"/>
    <property type="evidence" value="ECO:0007669"/>
    <property type="project" value="UniProtKB-SubCell"/>
</dbReference>
<comment type="subcellular location">
    <subcellularLocation>
        <location evidence="2">Cytoplasm</location>
    </subcellularLocation>
</comment>
<organism evidence="12 13">
    <name type="scientific">Algoriphagus halophilus</name>
    <dbReference type="NCBI Taxonomy" id="226505"/>
    <lineage>
        <taxon>Bacteria</taxon>
        <taxon>Pseudomonadati</taxon>
        <taxon>Bacteroidota</taxon>
        <taxon>Cytophagia</taxon>
        <taxon>Cytophagales</taxon>
        <taxon>Cyclobacteriaceae</taxon>
        <taxon>Algoriphagus</taxon>
    </lineage>
</organism>
<evidence type="ECO:0000313" key="13">
    <source>
        <dbReference type="Proteomes" id="UP000185221"/>
    </source>
</evidence>
<keyword evidence="4" id="KW-0963">Cytoplasm</keyword>
<evidence type="ECO:0000256" key="5">
    <source>
        <dbReference type="ARBA" id="ARBA00023110"/>
    </source>
</evidence>
<dbReference type="STRING" id="226505.SAMN05444394_3340"/>
<proteinExistence type="inferred from homology"/>
<keyword evidence="6" id="KW-0143">Chaperone</keyword>
<dbReference type="Proteomes" id="UP000185221">
    <property type="component" value="Unassembled WGS sequence"/>
</dbReference>
<evidence type="ECO:0000256" key="8">
    <source>
        <dbReference type="ARBA" id="ARBA00037071"/>
    </source>
</evidence>
<dbReference type="PANTHER" id="PTHR47861">
    <property type="entry name" value="FKBP-TYPE PEPTIDYL-PROLYL CIS-TRANS ISOMERASE SLYD"/>
    <property type="match status" value="1"/>
</dbReference>
<dbReference type="InterPro" id="IPR001179">
    <property type="entry name" value="PPIase_FKBP_dom"/>
</dbReference>
<comment type="function">
    <text evidence="8">Also involved in hydrogenase metallocenter assembly, probably by participating in the nickel insertion step. This function in hydrogenase biosynthesis requires chaperone activity and the presence of the metal-binding domain, but not PPIase activity.</text>
</comment>
<dbReference type="PROSITE" id="PS50059">
    <property type="entry name" value="FKBP_PPIASE"/>
    <property type="match status" value="1"/>
</dbReference>
<evidence type="ECO:0000256" key="1">
    <source>
        <dbReference type="ARBA" id="ARBA00000971"/>
    </source>
</evidence>
<gene>
    <name evidence="12" type="ORF">SAMN05444394_3340</name>
</gene>
<evidence type="ECO:0000313" key="12">
    <source>
        <dbReference type="EMBL" id="SIO08303.1"/>
    </source>
</evidence>
<dbReference type="SUPFAM" id="SSF54534">
    <property type="entry name" value="FKBP-like"/>
    <property type="match status" value="1"/>
</dbReference>